<reference evidence="1" key="1">
    <citation type="submission" date="2021-06" db="EMBL/GenBank/DDBJ databases">
        <authorList>
            <person name="Kallberg Y."/>
            <person name="Tangrot J."/>
            <person name="Rosling A."/>
        </authorList>
    </citation>
    <scope>NUCLEOTIDE SEQUENCE</scope>
    <source>
        <strain evidence="1">CL356</strain>
    </source>
</reference>
<dbReference type="Proteomes" id="UP000789525">
    <property type="component" value="Unassembled WGS sequence"/>
</dbReference>
<proteinExistence type="predicted"/>
<comment type="caution">
    <text evidence="1">The sequence shown here is derived from an EMBL/GenBank/DDBJ whole genome shotgun (WGS) entry which is preliminary data.</text>
</comment>
<evidence type="ECO:0000313" key="2">
    <source>
        <dbReference type="Proteomes" id="UP000789525"/>
    </source>
</evidence>
<name>A0ACA9PPT7_9GLOM</name>
<organism evidence="1 2">
    <name type="scientific">Acaulospora colombiana</name>
    <dbReference type="NCBI Taxonomy" id="27376"/>
    <lineage>
        <taxon>Eukaryota</taxon>
        <taxon>Fungi</taxon>
        <taxon>Fungi incertae sedis</taxon>
        <taxon>Mucoromycota</taxon>
        <taxon>Glomeromycotina</taxon>
        <taxon>Glomeromycetes</taxon>
        <taxon>Diversisporales</taxon>
        <taxon>Acaulosporaceae</taxon>
        <taxon>Acaulospora</taxon>
    </lineage>
</organism>
<accession>A0ACA9PPT7</accession>
<keyword evidence="2" id="KW-1185">Reference proteome</keyword>
<feature type="non-terminal residue" evidence="1">
    <location>
        <position position="1"/>
    </location>
</feature>
<evidence type="ECO:0000313" key="1">
    <source>
        <dbReference type="EMBL" id="CAG8719134.1"/>
    </source>
</evidence>
<gene>
    <name evidence="1" type="ORF">ACOLOM_LOCUS11056</name>
</gene>
<sequence length="93" mass="10088">VVPPSLSSPAAPPYPLSSQGRSPANQLNNELPVVPESVRSVVQDLLSRSIIPIAPTVPLTESIEPSTTRRGVRFRGVVLEPEVPEEETEETRH</sequence>
<dbReference type="EMBL" id="CAJVPT010038045">
    <property type="protein sequence ID" value="CAG8719134.1"/>
    <property type="molecule type" value="Genomic_DNA"/>
</dbReference>
<protein>
    <submittedName>
        <fullName evidence="1">10887_t:CDS:1</fullName>
    </submittedName>
</protein>